<dbReference type="InterPro" id="IPR017853">
    <property type="entry name" value="GH"/>
</dbReference>
<comment type="caution">
    <text evidence="5">The sequence shown here is derived from an EMBL/GenBank/DDBJ whole genome shotgun (WGS) entry which is preliminary data.</text>
</comment>
<evidence type="ECO:0000313" key="5">
    <source>
        <dbReference type="EMBL" id="MBC8541355.1"/>
    </source>
</evidence>
<dbReference type="RefSeq" id="WP_249313402.1">
    <property type="nucleotide sequence ID" value="NZ_JACRSU010000003.1"/>
</dbReference>
<proteinExistence type="predicted"/>
<organism evidence="5 6">
    <name type="scientific">Congzhengia minquanensis</name>
    <dbReference type="NCBI Taxonomy" id="2763657"/>
    <lineage>
        <taxon>Bacteria</taxon>
        <taxon>Bacillati</taxon>
        <taxon>Bacillota</taxon>
        <taxon>Clostridia</taxon>
        <taxon>Eubacteriales</taxon>
        <taxon>Oscillospiraceae</taxon>
        <taxon>Congzhengia</taxon>
    </lineage>
</organism>
<keyword evidence="2" id="KW-0119">Carbohydrate metabolism</keyword>
<dbReference type="Gene3D" id="3.20.20.80">
    <property type="entry name" value="Glycosidases"/>
    <property type="match status" value="1"/>
</dbReference>
<accession>A0A926HZN3</accession>
<dbReference type="PANTHER" id="PTHR31490:SF1">
    <property type="entry name" value="ENDO-1,4-BETA-XYLANASE 1"/>
    <property type="match status" value="1"/>
</dbReference>
<keyword evidence="6" id="KW-1185">Reference proteome</keyword>
<dbReference type="SUPFAM" id="SSF51445">
    <property type="entry name" value="(Trans)glycosidases"/>
    <property type="match status" value="1"/>
</dbReference>
<gene>
    <name evidence="5" type="ORF">H8698_10240</name>
</gene>
<sequence length="446" mass="52189">MNTRKETILKNFRKNETFLNTTVKNNIEIHRKGTAKLIVTDENGKPIPGALVKFCQKSHEFKFGANLFMLDELETDEKNKQYKEYFKEIFNLATLPFYWSDLEPERGKPRYGKESAKIYRRPAPDLCIEYCQENNIEPKLHCLTYDNFIPTWLLSSSTAEIKKEYTRRFREIAKRYSETIPTMEVTNELLCGSDKPRSDFFFADDNAEWSWRTADKFFPFTKLIINEAVLWELPYPTTNRNAYYMQIEQLLAKNVRIDSIGMQFHSFWLREQEKELISTRYNPEFVYSVLNKFAQLGRPLQITEMTIPAFTDIEEDEAIQAELLNYIYTIFFSHPAMEAIIYWNLPDGYAAFAPQGDMKAGENYYRGGLLRFDFTKKPAFHVLDELINKRWHAEGKTGTDDGGNADFHGFYGKYDVTVVTNGKEIKTEIDLRKGSQNSFTLQIGKE</sequence>
<dbReference type="GO" id="GO:0000272">
    <property type="term" value="P:polysaccharide catabolic process"/>
    <property type="evidence" value="ECO:0007669"/>
    <property type="project" value="UniProtKB-KW"/>
</dbReference>
<evidence type="ECO:0000313" key="6">
    <source>
        <dbReference type="Proteomes" id="UP000611762"/>
    </source>
</evidence>
<dbReference type="GO" id="GO:0004553">
    <property type="term" value="F:hydrolase activity, hydrolyzing O-glycosyl compounds"/>
    <property type="evidence" value="ECO:0007669"/>
    <property type="project" value="InterPro"/>
</dbReference>
<dbReference type="SMART" id="SM00633">
    <property type="entry name" value="Glyco_10"/>
    <property type="match status" value="1"/>
</dbReference>
<dbReference type="EMBL" id="JACRSU010000003">
    <property type="protein sequence ID" value="MBC8541355.1"/>
    <property type="molecule type" value="Genomic_DNA"/>
</dbReference>
<keyword evidence="1" id="KW-0378">Hydrolase</keyword>
<evidence type="ECO:0000259" key="4">
    <source>
        <dbReference type="PROSITE" id="PS51760"/>
    </source>
</evidence>
<dbReference type="AlphaFoldDB" id="A0A926HZN3"/>
<reference evidence="5" key="1">
    <citation type="submission" date="2020-08" db="EMBL/GenBank/DDBJ databases">
        <title>Genome public.</title>
        <authorList>
            <person name="Liu C."/>
            <person name="Sun Q."/>
        </authorList>
    </citation>
    <scope>NUCLEOTIDE SEQUENCE</scope>
    <source>
        <strain evidence="5">H8</strain>
    </source>
</reference>
<dbReference type="PANTHER" id="PTHR31490">
    <property type="entry name" value="GLYCOSYL HYDROLASE"/>
    <property type="match status" value="1"/>
</dbReference>
<name>A0A926HZN3_9FIRM</name>
<evidence type="ECO:0000256" key="1">
    <source>
        <dbReference type="ARBA" id="ARBA00022801"/>
    </source>
</evidence>
<dbReference type="Proteomes" id="UP000611762">
    <property type="component" value="Unassembled WGS sequence"/>
</dbReference>
<protein>
    <submittedName>
        <fullName evidence="5">Endo-1,4-beta-xylanase</fullName>
    </submittedName>
</protein>
<dbReference type="InterPro" id="IPR044846">
    <property type="entry name" value="GH10"/>
</dbReference>
<dbReference type="Pfam" id="PF00331">
    <property type="entry name" value="Glyco_hydro_10"/>
    <property type="match status" value="1"/>
</dbReference>
<feature type="domain" description="GH10" evidence="4">
    <location>
        <begin position="64"/>
        <end position="386"/>
    </location>
</feature>
<keyword evidence="3" id="KW-0624">Polysaccharide degradation</keyword>
<evidence type="ECO:0000256" key="2">
    <source>
        <dbReference type="ARBA" id="ARBA00023277"/>
    </source>
</evidence>
<evidence type="ECO:0000256" key="3">
    <source>
        <dbReference type="ARBA" id="ARBA00023326"/>
    </source>
</evidence>
<dbReference type="InterPro" id="IPR001000">
    <property type="entry name" value="GH10_dom"/>
</dbReference>
<dbReference type="PROSITE" id="PS51760">
    <property type="entry name" value="GH10_2"/>
    <property type="match status" value="1"/>
</dbReference>